<evidence type="ECO:0008006" key="3">
    <source>
        <dbReference type="Google" id="ProtNLM"/>
    </source>
</evidence>
<evidence type="ECO:0000313" key="1">
    <source>
        <dbReference type="EMBL" id="GLJ68014.1"/>
    </source>
</evidence>
<dbReference type="PRINTS" id="PR00413">
    <property type="entry name" value="HADHALOGNASE"/>
</dbReference>
<protein>
    <recommendedName>
        <fullName evidence="3">Haloacid dehalogenase</fullName>
    </recommendedName>
</protein>
<dbReference type="InterPro" id="IPR006439">
    <property type="entry name" value="HAD-SF_hydro_IA"/>
</dbReference>
<comment type="caution">
    <text evidence="1">The sequence shown here is derived from an EMBL/GenBank/DDBJ whole genome shotgun (WGS) entry which is preliminary data.</text>
</comment>
<dbReference type="InterPro" id="IPR023214">
    <property type="entry name" value="HAD_sf"/>
</dbReference>
<dbReference type="Gene3D" id="3.40.50.1000">
    <property type="entry name" value="HAD superfamily/HAD-like"/>
    <property type="match status" value="1"/>
</dbReference>
<reference evidence="1" key="1">
    <citation type="journal article" date="2014" name="Int. J. Syst. Evol. Microbiol.">
        <title>Complete genome of a new Firmicutes species belonging to the dominant human colonic microbiota ('Ruminococcus bicirculans') reveals two chromosomes and a selective capacity to utilize plant glucans.</title>
        <authorList>
            <consortium name="NISC Comparative Sequencing Program"/>
            <person name="Wegmann U."/>
            <person name="Louis P."/>
            <person name="Goesmann A."/>
            <person name="Henrissat B."/>
            <person name="Duncan S.H."/>
            <person name="Flint H.J."/>
        </authorList>
    </citation>
    <scope>NUCLEOTIDE SEQUENCE</scope>
    <source>
        <strain evidence="1">VKM Ac-1246</strain>
    </source>
</reference>
<gene>
    <name evidence="1" type="ORF">GCM10017579_20500</name>
</gene>
<organism evidence="1 2">
    <name type="scientific">Nocardioides luteus</name>
    <dbReference type="NCBI Taxonomy" id="1844"/>
    <lineage>
        <taxon>Bacteria</taxon>
        <taxon>Bacillati</taxon>
        <taxon>Actinomycetota</taxon>
        <taxon>Actinomycetes</taxon>
        <taxon>Propionibacteriales</taxon>
        <taxon>Nocardioidaceae</taxon>
        <taxon>Nocardioides</taxon>
    </lineage>
</organism>
<proteinExistence type="predicted"/>
<dbReference type="EMBL" id="BSEL01000005">
    <property type="protein sequence ID" value="GLJ68014.1"/>
    <property type="molecule type" value="Genomic_DNA"/>
</dbReference>
<dbReference type="NCBIfam" id="TIGR01509">
    <property type="entry name" value="HAD-SF-IA-v3"/>
    <property type="match status" value="1"/>
</dbReference>
<reference evidence="1" key="2">
    <citation type="submission" date="2023-01" db="EMBL/GenBank/DDBJ databases">
        <authorList>
            <person name="Sun Q."/>
            <person name="Evtushenko L."/>
        </authorList>
    </citation>
    <scope>NUCLEOTIDE SEQUENCE</scope>
    <source>
        <strain evidence="1">VKM Ac-1246</strain>
    </source>
</reference>
<dbReference type="PANTHER" id="PTHR43611">
    <property type="entry name" value="ALPHA-D-GLUCOSE 1-PHOSPHATE PHOSPHATASE"/>
    <property type="match status" value="1"/>
</dbReference>
<dbReference type="SUPFAM" id="SSF56784">
    <property type="entry name" value="HAD-like"/>
    <property type="match status" value="1"/>
</dbReference>
<name>A0ABQ5SW29_9ACTN</name>
<sequence length="197" mass="21194">MQHLPGGSYAAAEPFLGSSTDEFLRAAWRAEGPLLVGADGDFLTVLTGLLEEHGATASTDEVYTAVWNAIETNRETAEVVRRVRAAGYGAHLGTNQARNRGAFMRTGLGYDDLFDVSCYSYDLGVAKPDPEFFRRCAERIGADPREILFVDDSARNVAAARSVGMTALHWSFDPAAEADHTGHDALVGELAAHGVHL</sequence>
<evidence type="ECO:0000313" key="2">
    <source>
        <dbReference type="Proteomes" id="UP001142292"/>
    </source>
</evidence>
<dbReference type="PANTHER" id="PTHR43611:SF3">
    <property type="entry name" value="FLAVIN MONONUCLEOTIDE HYDROLASE 1, CHLOROPLATIC"/>
    <property type="match status" value="1"/>
</dbReference>
<keyword evidence="2" id="KW-1185">Reference proteome</keyword>
<dbReference type="InterPro" id="IPR036412">
    <property type="entry name" value="HAD-like_sf"/>
</dbReference>
<dbReference type="Proteomes" id="UP001142292">
    <property type="component" value="Unassembled WGS sequence"/>
</dbReference>
<dbReference type="Pfam" id="PF00702">
    <property type="entry name" value="Hydrolase"/>
    <property type="match status" value="1"/>
</dbReference>
<accession>A0ABQ5SW29</accession>